<dbReference type="GO" id="GO:0004553">
    <property type="term" value="F:hydrolase activity, hydrolyzing O-glycosyl compounds"/>
    <property type="evidence" value="ECO:0007669"/>
    <property type="project" value="InterPro"/>
</dbReference>
<dbReference type="SUPFAM" id="SSF50939">
    <property type="entry name" value="Sialidases"/>
    <property type="match status" value="1"/>
</dbReference>
<dbReference type="InterPro" id="IPR002105">
    <property type="entry name" value="Dockerin_1_rpt"/>
</dbReference>
<dbReference type="Pfam" id="PF00404">
    <property type="entry name" value="Dockerin_1"/>
    <property type="match status" value="1"/>
</dbReference>
<proteinExistence type="predicted"/>
<organism evidence="1 2">
    <name type="scientific">Lacipirellula parvula</name>
    <dbReference type="NCBI Taxonomy" id="2650471"/>
    <lineage>
        <taxon>Bacteria</taxon>
        <taxon>Pseudomonadati</taxon>
        <taxon>Planctomycetota</taxon>
        <taxon>Planctomycetia</taxon>
        <taxon>Pirellulales</taxon>
        <taxon>Lacipirellulaceae</taxon>
        <taxon>Lacipirellula</taxon>
    </lineage>
</organism>
<dbReference type="Gene3D" id="1.10.1330.10">
    <property type="entry name" value="Dockerin domain"/>
    <property type="match status" value="1"/>
</dbReference>
<dbReference type="EMBL" id="AP021861">
    <property type="protein sequence ID" value="BBO32828.1"/>
    <property type="molecule type" value="Genomic_DNA"/>
</dbReference>
<reference evidence="2" key="1">
    <citation type="submission" date="2019-10" db="EMBL/GenBank/DDBJ databases">
        <title>Lacipirellula parvula gen. nov., sp. nov., representing a lineage of planctomycetes widespread in freshwater anoxic habitats, and description of the family Lacipirellulaceae.</title>
        <authorList>
            <person name="Dedysh S.N."/>
            <person name="Kulichevskaya I.S."/>
            <person name="Beletsky A.V."/>
            <person name="Rakitin A.L."/>
            <person name="Mardanov A.V."/>
            <person name="Ivanova A.A."/>
            <person name="Saltykova V.X."/>
            <person name="Rijpstra W.I.C."/>
            <person name="Sinninghe Damste J.S."/>
            <person name="Ravin N.V."/>
        </authorList>
    </citation>
    <scope>NUCLEOTIDE SEQUENCE [LARGE SCALE GENOMIC DNA]</scope>
    <source>
        <strain evidence="2">PX69</strain>
    </source>
</reference>
<accession>A0A5K7X8F1</accession>
<sequence>MTISRPAVVGCIIWLFTAAGAISVAPAAIISDARLESVSKVWDAAPHNAFTGLTYYNGSFFLTFREGPMHGVPAAGQAGGKVRILTSLDGSSWSSSAVISLGAIDHDLRDPKLTVTPDGRLMLLATDVPNVGASGTRQSFTWFSPDGTNWSNPSAALSDSQWLWRATWNPANNAAYGVSYGSASGQTRLLASPTGTVFGSVVPAFAAGNETTLLFDDNGSGVALVRREGAGALVGVSSDMTNWTFQNTNVFVGGPDMIRIPDGRIIVGGRFLDNFSTNARTSLGVLNPATGSLQELLRLPSGGDTGYPGFVWKDNKLWVSYYSSHQQKASIYMATVTLGNLADSFTRADGSTATNSLGLPETGGYSYVERGNTAAQLIPTGTIQIAGNELRITGSRVGSTPADTTGGVYLSGVDASDVNLSMRVGFNVVGAAPSGIAGDESNKFNHNLLLMLRSRSQQNFGSPSSLENGMVAVEFGPNGDLLVREQTGLGASGLSTIANFNYFTGQANAREPVPGALPAAFGSGDFDVNQNGYIDSNERIDFGVELIGRHLQAYVNGLPYGPSLSLANLRAMPGEANGIGLHKNRLGSSFQVFTDVLVDDLDLNATFTRPGDFNGDDRVDGEDFLVWQRTAGPDAGPFAPADANNDGQIDQADLKVWQLNFGLEGVSESPTFRIPEPDAAILAITLFNAVMRRKRLDGLTRD</sequence>
<protein>
    <recommendedName>
        <fullName evidence="3">EF-hand domain-containing protein</fullName>
    </recommendedName>
</protein>
<dbReference type="InterPro" id="IPR036278">
    <property type="entry name" value="Sialidase_sf"/>
</dbReference>
<dbReference type="RefSeq" id="WP_152098725.1">
    <property type="nucleotide sequence ID" value="NZ_AP021861.1"/>
</dbReference>
<dbReference type="Proteomes" id="UP000326837">
    <property type="component" value="Chromosome"/>
</dbReference>
<dbReference type="KEGG" id="lpav:PLANPX_2440"/>
<evidence type="ECO:0000313" key="1">
    <source>
        <dbReference type="EMBL" id="BBO32828.1"/>
    </source>
</evidence>
<evidence type="ECO:0000313" key="2">
    <source>
        <dbReference type="Proteomes" id="UP000326837"/>
    </source>
</evidence>
<keyword evidence="2" id="KW-1185">Reference proteome</keyword>
<dbReference type="GO" id="GO:0000272">
    <property type="term" value="P:polysaccharide catabolic process"/>
    <property type="evidence" value="ECO:0007669"/>
    <property type="project" value="InterPro"/>
</dbReference>
<dbReference type="AlphaFoldDB" id="A0A5K7X8F1"/>
<dbReference type="PROSITE" id="PS00018">
    <property type="entry name" value="EF_HAND_1"/>
    <property type="match status" value="2"/>
</dbReference>
<name>A0A5K7X8F1_9BACT</name>
<dbReference type="InterPro" id="IPR036439">
    <property type="entry name" value="Dockerin_dom_sf"/>
</dbReference>
<dbReference type="SUPFAM" id="SSF63446">
    <property type="entry name" value="Type I dockerin domain"/>
    <property type="match status" value="1"/>
</dbReference>
<dbReference type="Gene3D" id="2.120.10.10">
    <property type="match status" value="1"/>
</dbReference>
<gene>
    <name evidence="1" type="ORF">PLANPX_2440</name>
</gene>
<dbReference type="InterPro" id="IPR018247">
    <property type="entry name" value="EF_Hand_1_Ca_BS"/>
</dbReference>
<evidence type="ECO:0008006" key="3">
    <source>
        <dbReference type="Google" id="ProtNLM"/>
    </source>
</evidence>